<dbReference type="InterPro" id="IPR000679">
    <property type="entry name" value="Znf_GATA"/>
</dbReference>
<dbReference type="CDD" id="cd00202">
    <property type="entry name" value="ZnF_GATA"/>
    <property type="match status" value="1"/>
</dbReference>
<keyword evidence="1" id="KW-0479">Metal-binding</keyword>
<dbReference type="PANTHER" id="PTHR47172:SF24">
    <property type="entry name" value="GATA ZINC FINGER DOMAIN-CONTAINING PROTEIN 14-RELATED"/>
    <property type="match status" value="1"/>
</dbReference>
<dbReference type="OrthoDB" id="2162994at2759"/>
<dbReference type="Gene3D" id="3.30.50.10">
    <property type="entry name" value="Erythroid Transcription Factor GATA-1, subunit A"/>
    <property type="match status" value="1"/>
</dbReference>
<dbReference type="GO" id="GO:0008270">
    <property type="term" value="F:zinc ion binding"/>
    <property type="evidence" value="ECO:0007669"/>
    <property type="project" value="UniProtKB-KW"/>
</dbReference>
<dbReference type="GO" id="GO:0043565">
    <property type="term" value="F:sequence-specific DNA binding"/>
    <property type="evidence" value="ECO:0007669"/>
    <property type="project" value="InterPro"/>
</dbReference>
<evidence type="ECO:0000259" key="8">
    <source>
        <dbReference type="PROSITE" id="PS50114"/>
    </source>
</evidence>
<reference evidence="9" key="1">
    <citation type="submission" date="2020-11" db="EMBL/GenBank/DDBJ databases">
        <authorList>
            <consortium name="DOE Joint Genome Institute"/>
            <person name="Ahrendt S."/>
            <person name="Riley R."/>
            <person name="Andreopoulos W."/>
            <person name="Labutti K."/>
            <person name="Pangilinan J."/>
            <person name="Ruiz-Duenas F.J."/>
            <person name="Barrasa J.M."/>
            <person name="Sanchez-Garcia M."/>
            <person name="Camarero S."/>
            <person name="Miyauchi S."/>
            <person name="Serrano A."/>
            <person name="Linde D."/>
            <person name="Babiker R."/>
            <person name="Drula E."/>
            <person name="Ayuso-Fernandez I."/>
            <person name="Pacheco R."/>
            <person name="Padilla G."/>
            <person name="Ferreira P."/>
            <person name="Barriuso J."/>
            <person name="Kellner H."/>
            <person name="Castanera R."/>
            <person name="Alfaro M."/>
            <person name="Ramirez L."/>
            <person name="Pisabarro A.G."/>
            <person name="Kuo A."/>
            <person name="Tritt A."/>
            <person name="Lipzen A."/>
            <person name="He G."/>
            <person name="Yan M."/>
            <person name="Ng V."/>
            <person name="Cullen D."/>
            <person name="Martin F."/>
            <person name="Rosso M.-N."/>
            <person name="Henrissat B."/>
            <person name="Hibbett D."/>
            <person name="Martinez A.T."/>
            <person name="Grigoriev I.V."/>
        </authorList>
    </citation>
    <scope>NUCLEOTIDE SEQUENCE</scope>
    <source>
        <strain evidence="9">CBS 247.69</strain>
    </source>
</reference>
<evidence type="ECO:0000256" key="1">
    <source>
        <dbReference type="ARBA" id="ARBA00022723"/>
    </source>
</evidence>
<keyword evidence="4" id="KW-0805">Transcription regulation</keyword>
<evidence type="ECO:0000313" key="10">
    <source>
        <dbReference type="Proteomes" id="UP000807353"/>
    </source>
</evidence>
<feature type="compositionally biased region" description="Pro residues" evidence="7">
    <location>
        <begin position="152"/>
        <end position="161"/>
    </location>
</feature>
<sequence>MSSDGRYMYSQSGMNTGYDYSAYPPPPPPQTYENPQMAQPPPRPMRSSSSTQPQSPHQPYNPPTTSYSHPNYAPGPYMAPPPQHPQWTSDGWAQYNQHYTHAPPPPPPPPQVEGPYNPVPGRPETVPNSSMEARDYGTSNHPDPRRVEDRPPPPNPPPPQPTARRREQESPPAASPGTQTGLDFMKLLESYRVIIDAAGPPQISSRPPNAENFERMMQSATYGAQLFEAAMVQQETAPSDATRSPKRKEPEGSAEPTDGSVAAASKRQTEDVAVQEGQSCRGCNATSTPEWRRGPLGPRTLCNACGLVYAKLLKKRVRERVTGTSKNGGSASQALDNDSVDGDSDDDDEEYGSQDRRSDGGRD</sequence>
<feature type="compositionally biased region" description="Polar residues" evidence="7">
    <location>
        <begin position="126"/>
        <end position="141"/>
    </location>
</feature>
<evidence type="ECO:0000256" key="2">
    <source>
        <dbReference type="ARBA" id="ARBA00022771"/>
    </source>
</evidence>
<dbReference type="GO" id="GO:0006355">
    <property type="term" value="P:regulation of DNA-templated transcription"/>
    <property type="evidence" value="ECO:0007669"/>
    <property type="project" value="InterPro"/>
</dbReference>
<feature type="compositionally biased region" description="Polar residues" evidence="7">
    <location>
        <begin position="233"/>
        <end position="242"/>
    </location>
</feature>
<feature type="region of interest" description="Disordered" evidence="7">
    <location>
        <begin position="1"/>
        <end position="184"/>
    </location>
</feature>
<evidence type="ECO:0000256" key="4">
    <source>
        <dbReference type="ARBA" id="ARBA00023015"/>
    </source>
</evidence>
<dbReference type="EMBL" id="MU150283">
    <property type="protein sequence ID" value="KAF9461481.1"/>
    <property type="molecule type" value="Genomic_DNA"/>
</dbReference>
<evidence type="ECO:0000256" key="5">
    <source>
        <dbReference type="ARBA" id="ARBA00023163"/>
    </source>
</evidence>
<evidence type="ECO:0000256" key="3">
    <source>
        <dbReference type="ARBA" id="ARBA00022833"/>
    </source>
</evidence>
<keyword evidence="5" id="KW-0804">Transcription</keyword>
<feature type="compositionally biased region" description="Basic and acidic residues" evidence="7">
    <location>
        <begin position="353"/>
        <end position="363"/>
    </location>
</feature>
<accession>A0A9P6CD72</accession>
<comment type="caution">
    <text evidence="9">The sequence shown here is derived from an EMBL/GenBank/DDBJ whole genome shotgun (WGS) entry which is preliminary data.</text>
</comment>
<feature type="compositionally biased region" description="Polar residues" evidence="7">
    <location>
        <begin position="1"/>
        <end position="15"/>
    </location>
</feature>
<protein>
    <recommendedName>
        <fullName evidence="8">GATA-type domain-containing protein</fullName>
    </recommendedName>
</protein>
<keyword evidence="10" id="KW-1185">Reference proteome</keyword>
<name>A0A9P6CD72_9AGAR</name>
<keyword evidence="2 6" id="KW-0863">Zinc-finger</keyword>
<feature type="region of interest" description="Disordered" evidence="7">
    <location>
        <begin position="229"/>
        <end position="297"/>
    </location>
</feature>
<feature type="compositionally biased region" description="Acidic residues" evidence="7">
    <location>
        <begin position="338"/>
        <end position="352"/>
    </location>
</feature>
<evidence type="ECO:0000313" key="9">
    <source>
        <dbReference type="EMBL" id="KAF9461481.1"/>
    </source>
</evidence>
<proteinExistence type="predicted"/>
<feature type="compositionally biased region" description="Polar residues" evidence="7">
    <location>
        <begin position="85"/>
        <end position="99"/>
    </location>
</feature>
<dbReference type="PANTHER" id="PTHR47172">
    <property type="entry name" value="OS01G0976800 PROTEIN"/>
    <property type="match status" value="1"/>
</dbReference>
<organism evidence="9 10">
    <name type="scientific">Collybia nuda</name>
    <dbReference type="NCBI Taxonomy" id="64659"/>
    <lineage>
        <taxon>Eukaryota</taxon>
        <taxon>Fungi</taxon>
        <taxon>Dikarya</taxon>
        <taxon>Basidiomycota</taxon>
        <taxon>Agaricomycotina</taxon>
        <taxon>Agaricomycetes</taxon>
        <taxon>Agaricomycetidae</taxon>
        <taxon>Agaricales</taxon>
        <taxon>Tricholomatineae</taxon>
        <taxon>Clitocybaceae</taxon>
        <taxon>Collybia</taxon>
    </lineage>
</organism>
<dbReference type="SMART" id="SM00401">
    <property type="entry name" value="ZnF_GATA"/>
    <property type="match status" value="1"/>
</dbReference>
<gene>
    <name evidence="9" type="ORF">BDZ94DRAFT_806745</name>
</gene>
<dbReference type="Pfam" id="PF00320">
    <property type="entry name" value="GATA"/>
    <property type="match status" value="1"/>
</dbReference>
<evidence type="ECO:0000256" key="6">
    <source>
        <dbReference type="PROSITE-ProRule" id="PRU00094"/>
    </source>
</evidence>
<feature type="region of interest" description="Disordered" evidence="7">
    <location>
        <begin position="320"/>
        <end position="363"/>
    </location>
</feature>
<dbReference type="Proteomes" id="UP000807353">
    <property type="component" value="Unassembled WGS sequence"/>
</dbReference>
<dbReference type="SUPFAM" id="SSF57716">
    <property type="entry name" value="Glucocorticoid receptor-like (DNA-binding domain)"/>
    <property type="match status" value="1"/>
</dbReference>
<dbReference type="PROSITE" id="PS50114">
    <property type="entry name" value="GATA_ZN_FINGER_2"/>
    <property type="match status" value="1"/>
</dbReference>
<keyword evidence="3" id="KW-0862">Zinc</keyword>
<feature type="compositionally biased region" description="Low complexity" evidence="7">
    <location>
        <begin position="45"/>
        <end position="58"/>
    </location>
</feature>
<feature type="domain" description="GATA-type" evidence="8">
    <location>
        <begin position="274"/>
        <end position="309"/>
    </location>
</feature>
<evidence type="ECO:0000256" key="7">
    <source>
        <dbReference type="SAM" id="MobiDB-lite"/>
    </source>
</evidence>
<feature type="compositionally biased region" description="Pro residues" evidence="7">
    <location>
        <begin position="102"/>
        <end position="121"/>
    </location>
</feature>
<dbReference type="InterPro" id="IPR013088">
    <property type="entry name" value="Znf_NHR/GATA"/>
</dbReference>
<feature type="compositionally biased region" description="Basic and acidic residues" evidence="7">
    <location>
        <begin position="142"/>
        <end position="151"/>
    </location>
</feature>
<dbReference type="AlphaFoldDB" id="A0A9P6CD72"/>
<feature type="compositionally biased region" description="Polar residues" evidence="7">
    <location>
        <begin position="322"/>
        <end position="335"/>
    </location>
</feature>